<evidence type="ECO:0000313" key="5">
    <source>
        <dbReference type="EMBL" id="QCT21492.1"/>
    </source>
</evidence>
<dbReference type="InterPro" id="IPR011004">
    <property type="entry name" value="Trimer_LpxA-like_sf"/>
</dbReference>
<dbReference type="Gene3D" id="2.160.10.10">
    <property type="entry name" value="Hexapeptide repeat proteins"/>
    <property type="match status" value="1"/>
</dbReference>
<dbReference type="Pfam" id="PF25087">
    <property type="entry name" value="GMPPB_C"/>
    <property type="match status" value="1"/>
</dbReference>
<dbReference type="GO" id="GO:0016779">
    <property type="term" value="F:nucleotidyltransferase activity"/>
    <property type="evidence" value="ECO:0007669"/>
    <property type="project" value="UniProtKB-ARBA"/>
</dbReference>
<evidence type="ECO:0000313" key="6">
    <source>
        <dbReference type="Proteomes" id="UP000302163"/>
    </source>
</evidence>
<keyword evidence="1 5" id="KW-0808">Transferase</keyword>
<reference evidence="5 6" key="1">
    <citation type="submission" date="2019-05" db="EMBL/GenBank/DDBJ databases">
        <title>Complete genome sequence of Izhakiella calystegiae KSNA2, an endophyte isolated from beach morning glory (Calystegia soldanella).</title>
        <authorList>
            <person name="Jiang L."/>
            <person name="Jeong J.C."/>
            <person name="Kim C.Y."/>
            <person name="Kim D.H."/>
            <person name="Kim S.W."/>
            <person name="Lee j."/>
        </authorList>
    </citation>
    <scope>NUCLEOTIDE SEQUENCE [LARGE SCALE GENOMIC DNA]</scope>
    <source>
        <strain evidence="5 6">KSNA2</strain>
    </source>
</reference>
<dbReference type="KEGG" id="izh:FEM41_18460"/>
<organism evidence="5 6">
    <name type="scientific">Jejubacter calystegiae</name>
    <dbReference type="NCBI Taxonomy" id="2579935"/>
    <lineage>
        <taxon>Bacteria</taxon>
        <taxon>Pseudomonadati</taxon>
        <taxon>Pseudomonadota</taxon>
        <taxon>Gammaproteobacteria</taxon>
        <taxon>Enterobacterales</taxon>
        <taxon>Enterobacteriaceae</taxon>
        <taxon>Jejubacter</taxon>
    </lineage>
</organism>
<feature type="domain" description="Mannose-1-phosphate guanyltransferase C-terminal" evidence="4">
    <location>
        <begin position="74"/>
        <end position="156"/>
    </location>
</feature>
<sequence>MERLAFLPAENPGEINRPDINQWWKRLDFTPPEFVEGIPHYHDLCDISPGALIDQSQGPVILGAATKICHGAVVQGPVSIGKNCLIGNGAFIRGNTLIGDRVKIGFATEIKGAIIEERVTIGPQCFIADSIIERDAYLGAQVRTSNHRLDGQCVQVLMNDKFIDTGREKLGCFIGAESALGIQVIILPGRVVSRNTLLGPRIIVERNLPSGRYFLRQTLLAK</sequence>
<dbReference type="PANTHER" id="PTHR43584:SF8">
    <property type="entry name" value="N-ACETYLMURAMATE ALPHA-1-PHOSPHATE URIDYLYLTRANSFERASE"/>
    <property type="match status" value="1"/>
</dbReference>
<protein>
    <submittedName>
        <fullName evidence="5">Acetyltransferase</fullName>
    </submittedName>
</protein>
<dbReference type="InterPro" id="IPR050065">
    <property type="entry name" value="GlmU-like"/>
</dbReference>
<dbReference type="EMBL" id="CP040428">
    <property type="protein sequence ID" value="QCT21492.1"/>
    <property type="molecule type" value="Genomic_DNA"/>
</dbReference>
<dbReference type="InterPro" id="IPR056729">
    <property type="entry name" value="GMPPB_C"/>
</dbReference>
<dbReference type="Proteomes" id="UP000302163">
    <property type="component" value="Chromosome"/>
</dbReference>
<keyword evidence="2" id="KW-0677">Repeat</keyword>
<keyword evidence="6" id="KW-1185">Reference proteome</keyword>
<evidence type="ECO:0000256" key="2">
    <source>
        <dbReference type="ARBA" id="ARBA00022737"/>
    </source>
</evidence>
<dbReference type="AlphaFoldDB" id="A0A4P8YRX0"/>
<dbReference type="PANTHER" id="PTHR43584">
    <property type="entry name" value="NUCLEOTIDYL TRANSFERASE"/>
    <property type="match status" value="1"/>
</dbReference>
<evidence type="ECO:0000259" key="4">
    <source>
        <dbReference type="Pfam" id="PF25087"/>
    </source>
</evidence>
<gene>
    <name evidence="5" type="ORF">FEM41_18460</name>
</gene>
<evidence type="ECO:0000256" key="1">
    <source>
        <dbReference type="ARBA" id="ARBA00022679"/>
    </source>
</evidence>
<name>A0A4P8YRX0_9ENTR</name>
<dbReference type="GO" id="GO:0016746">
    <property type="term" value="F:acyltransferase activity"/>
    <property type="evidence" value="ECO:0007669"/>
    <property type="project" value="UniProtKB-KW"/>
</dbReference>
<accession>A0A4P8YRX0</accession>
<evidence type="ECO:0000256" key="3">
    <source>
        <dbReference type="ARBA" id="ARBA00023315"/>
    </source>
</evidence>
<proteinExistence type="predicted"/>
<dbReference type="OrthoDB" id="6046254at2"/>
<dbReference type="RefSeq" id="WP_138097648.1">
    <property type="nucleotide sequence ID" value="NZ_CP040428.1"/>
</dbReference>
<dbReference type="SUPFAM" id="SSF51161">
    <property type="entry name" value="Trimeric LpxA-like enzymes"/>
    <property type="match status" value="1"/>
</dbReference>
<keyword evidence="3" id="KW-0012">Acyltransferase</keyword>